<protein>
    <submittedName>
        <fullName evidence="2">Uncharacterized protein</fullName>
    </submittedName>
</protein>
<dbReference type="AlphaFoldDB" id="A0A2S6II68"/>
<sequence length="129" mass="13022">MAGGGTSRAERGGMSRPAVTTPAPAVAPRISSVRAVSVSAKRAGDLPGVAIEEPGDITQALRFHREATADGHHVAASPSPFNEVPVSAADSPRPERGHVLGCGADRHRPGTVAQTPDATTACAPIAGYP</sequence>
<feature type="region of interest" description="Disordered" evidence="1">
    <location>
        <begin position="69"/>
        <end position="116"/>
    </location>
</feature>
<accession>A0A2S6II68</accession>
<evidence type="ECO:0000313" key="2">
    <source>
        <dbReference type="EMBL" id="PPK93913.1"/>
    </source>
</evidence>
<gene>
    <name evidence="2" type="ORF">CLV92_109192</name>
</gene>
<proteinExistence type="predicted"/>
<feature type="compositionally biased region" description="Low complexity" evidence="1">
    <location>
        <begin position="17"/>
        <end position="28"/>
    </location>
</feature>
<feature type="compositionally biased region" description="Basic and acidic residues" evidence="1">
    <location>
        <begin position="92"/>
        <end position="108"/>
    </location>
</feature>
<evidence type="ECO:0000256" key="1">
    <source>
        <dbReference type="SAM" id="MobiDB-lite"/>
    </source>
</evidence>
<reference evidence="2 3" key="1">
    <citation type="submission" date="2018-02" db="EMBL/GenBank/DDBJ databases">
        <title>Genomic Encyclopedia of Archaeal and Bacterial Type Strains, Phase II (KMG-II): from individual species to whole genera.</title>
        <authorList>
            <person name="Goeker M."/>
        </authorList>
    </citation>
    <scope>NUCLEOTIDE SEQUENCE [LARGE SCALE GENOMIC DNA]</scope>
    <source>
        <strain evidence="2 3">DSM 22857</strain>
    </source>
</reference>
<comment type="caution">
    <text evidence="2">The sequence shown here is derived from an EMBL/GenBank/DDBJ whole genome shotgun (WGS) entry which is preliminary data.</text>
</comment>
<dbReference type="Proteomes" id="UP000239485">
    <property type="component" value="Unassembled WGS sequence"/>
</dbReference>
<name>A0A2S6II68_9ACTN</name>
<organism evidence="2 3">
    <name type="scientific">Kineococcus xinjiangensis</name>
    <dbReference type="NCBI Taxonomy" id="512762"/>
    <lineage>
        <taxon>Bacteria</taxon>
        <taxon>Bacillati</taxon>
        <taxon>Actinomycetota</taxon>
        <taxon>Actinomycetes</taxon>
        <taxon>Kineosporiales</taxon>
        <taxon>Kineosporiaceae</taxon>
        <taxon>Kineococcus</taxon>
    </lineage>
</organism>
<dbReference type="EMBL" id="PTJD01000009">
    <property type="protein sequence ID" value="PPK93913.1"/>
    <property type="molecule type" value="Genomic_DNA"/>
</dbReference>
<evidence type="ECO:0000313" key="3">
    <source>
        <dbReference type="Proteomes" id="UP000239485"/>
    </source>
</evidence>
<keyword evidence="3" id="KW-1185">Reference proteome</keyword>
<feature type="region of interest" description="Disordered" evidence="1">
    <location>
        <begin position="1"/>
        <end position="28"/>
    </location>
</feature>